<comment type="catalytic activity">
    <reaction evidence="7">
        <text>a 2'-deoxycytidine in DNA + S-adenosyl-L-methionine = an N(4)-methyl-2'-deoxycytidine in DNA + S-adenosyl-L-homocysteine + H(+)</text>
        <dbReference type="Rhea" id="RHEA:16857"/>
        <dbReference type="Rhea" id="RHEA-COMP:11369"/>
        <dbReference type="Rhea" id="RHEA-COMP:13674"/>
        <dbReference type="ChEBI" id="CHEBI:15378"/>
        <dbReference type="ChEBI" id="CHEBI:57856"/>
        <dbReference type="ChEBI" id="CHEBI:59789"/>
        <dbReference type="ChEBI" id="CHEBI:85452"/>
        <dbReference type="ChEBI" id="CHEBI:137933"/>
        <dbReference type="EC" id="2.1.1.113"/>
    </reaction>
</comment>
<evidence type="ECO:0000256" key="2">
    <source>
        <dbReference type="ARBA" id="ARBA00012185"/>
    </source>
</evidence>
<keyword evidence="3" id="KW-0489">Methyltransferase</keyword>
<dbReference type="EMBL" id="MN739552">
    <property type="protein sequence ID" value="QHT12888.1"/>
    <property type="molecule type" value="Genomic_DNA"/>
</dbReference>
<comment type="similarity">
    <text evidence="1">Belongs to the N(4)/N(6)-methyltransferase family. N(4) subfamily.</text>
</comment>
<evidence type="ECO:0000256" key="6">
    <source>
        <dbReference type="ARBA" id="ARBA00022747"/>
    </source>
</evidence>
<sequence length="348" mass="40033">MQTNMEKIINKKNALKDLSDEEFEELLPILATELENHGILYEIYSDEEILKDWKSLCKKLLPKDTNISATSIGGMKIMRKHMRHFHDVANYKGISIKSLWKKENLEKALRFNRAQHSTPYASEIIRSLSFTNGLGKVTMYRPLMARNVVSYFGATSVLDVCAGWGGRMIGTKSLDDTKSHGYENTKISYTGIDPCIKTYQGLCAIRDELKLHEVTLINKPAEIALQEMPEDLKFDIALTSPPYFNLEIYSDEESQSTKSGPDYQSWIHKFLKPVILNIMKRVKYSCWSVKNFKTDKKYNLLDDIIQIHSENGWQQMDVTFTMSNSKRPGTNSNKPKKTEEVTYVFVKN</sequence>
<name>A0A6C0D7Y3_9ZZZZ</name>
<evidence type="ECO:0000256" key="3">
    <source>
        <dbReference type="ARBA" id="ARBA00022603"/>
    </source>
</evidence>
<dbReference type="GO" id="GO:0003677">
    <property type="term" value="F:DNA binding"/>
    <property type="evidence" value="ECO:0007669"/>
    <property type="project" value="InterPro"/>
</dbReference>
<dbReference type="AlphaFoldDB" id="A0A6C0D7Y3"/>
<keyword evidence="5" id="KW-0949">S-adenosyl-L-methionine</keyword>
<proteinExistence type="inferred from homology"/>
<dbReference type="EC" id="2.1.1.113" evidence="2"/>
<keyword evidence="4" id="KW-0808">Transferase</keyword>
<dbReference type="GO" id="GO:0015667">
    <property type="term" value="F:site-specific DNA-methyltransferase (cytosine-N4-specific) activity"/>
    <property type="evidence" value="ECO:0007669"/>
    <property type="project" value="UniProtKB-EC"/>
</dbReference>
<dbReference type="InterPro" id="IPR029063">
    <property type="entry name" value="SAM-dependent_MTases_sf"/>
</dbReference>
<evidence type="ECO:0000313" key="8">
    <source>
        <dbReference type="EMBL" id="QHT12888.1"/>
    </source>
</evidence>
<evidence type="ECO:0000256" key="7">
    <source>
        <dbReference type="ARBA" id="ARBA00049120"/>
    </source>
</evidence>
<reference evidence="8" key="1">
    <citation type="journal article" date="2020" name="Nature">
        <title>Giant virus diversity and host interactions through global metagenomics.</title>
        <authorList>
            <person name="Schulz F."/>
            <person name="Roux S."/>
            <person name="Paez-Espino D."/>
            <person name="Jungbluth S."/>
            <person name="Walsh D.A."/>
            <person name="Denef V.J."/>
            <person name="McMahon K.D."/>
            <person name="Konstantinidis K.T."/>
            <person name="Eloe-Fadrosh E.A."/>
            <person name="Kyrpides N.C."/>
            <person name="Woyke T."/>
        </authorList>
    </citation>
    <scope>NUCLEOTIDE SEQUENCE</scope>
    <source>
        <strain evidence="8">GVMAG-M-3300023174-130</strain>
    </source>
</reference>
<dbReference type="Gene3D" id="3.40.50.150">
    <property type="entry name" value="Vaccinia Virus protein VP39"/>
    <property type="match status" value="1"/>
</dbReference>
<dbReference type="InterPro" id="IPR017985">
    <property type="entry name" value="MeTrfase_CN4_CS"/>
</dbReference>
<protein>
    <recommendedName>
        <fullName evidence="2">site-specific DNA-methyltransferase (cytosine-N(4)-specific)</fullName>
        <ecNumber evidence="2">2.1.1.113</ecNumber>
    </recommendedName>
</protein>
<keyword evidence="6" id="KW-0680">Restriction system</keyword>
<dbReference type="PROSITE" id="PS00093">
    <property type="entry name" value="N4_MTASE"/>
    <property type="match status" value="1"/>
</dbReference>
<evidence type="ECO:0000256" key="4">
    <source>
        <dbReference type="ARBA" id="ARBA00022679"/>
    </source>
</evidence>
<dbReference type="GO" id="GO:0032259">
    <property type="term" value="P:methylation"/>
    <property type="evidence" value="ECO:0007669"/>
    <property type="project" value="UniProtKB-KW"/>
</dbReference>
<evidence type="ECO:0000256" key="1">
    <source>
        <dbReference type="ARBA" id="ARBA00010203"/>
    </source>
</evidence>
<organism evidence="8">
    <name type="scientific">viral metagenome</name>
    <dbReference type="NCBI Taxonomy" id="1070528"/>
    <lineage>
        <taxon>unclassified sequences</taxon>
        <taxon>metagenomes</taxon>
        <taxon>organismal metagenomes</taxon>
    </lineage>
</organism>
<dbReference type="GO" id="GO:0009307">
    <property type="term" value="P:DNA restriction-modification system"/>
    <property type="evidence" value="ECO:0007669"/>
    <property type="project" value="UniProtKB-KW"/>
</dbReference>
<dbReference type="SUPFAM" id="SSF53335">
    <property type="entry name" value="S-adenosyl-L-methionine-dependent methyltransferases"/>
    <property type="match status" value="1"/>
</dbReference>
<accession>A0A6C0D7Y3</accession>
<evidence type="ECO:0000256" key="5">
    <source>
        <dbReference type="ARBA" id="ARBA00022691"/>
    </source>
</evidence>